<dbReference type="InterPro" id="IPR047546">
    <property type="entry name" value="Rcat_RBR_RNF216"/>
</dbReference>
<feature type="compositionally biased region" description="Basic residues" evidence="8">
    <location>
        <begin position="779"/>
        <end position="788"/>
    </location>
</feature>
<dbReference type="GO" id="GO:0016740">
    <property type="term" value="F:transferase activity"/>
    <property type="evidence" value="ECO:0007669"/>
    <property type="project" value="UniProtKB-KW"/>
</dbReference>
<feature type="region of interest" description="Disordered" evidence="8">
    <location>
        <begin position="19"/>
        <end position="39"/>
    </location>
</feature>
<dbReference type="PROSITE" id="PS51873">
    <property type="entry name" value="TRIAD"/>
    <property type="match status" value="1"/>
</dbReference>
<dbReference type="GO" id="GO:0008270">
    <property type="term" value="F:zinc ion binding"/>
    <property type="evidence" value="ECO:0007669"/>
    <property type="project" value="UniProtKB-KW"/>
</dbReference>
<dbReference type="PANTHER" id="PTHR22770">
    <property type="entry name" value="UBIQUITIN CONJUGATING ENZYME 7 INTERACTING PROTEIN-RELATED"/>
    <property type="match status" value="1"/>
</dbReference>
<keyword evidence="3" id="KW-0479">Metal-binding</keyword>
<dbReference type="InterPro" id="IPR047545">
    <property type="entry name" value="BRcat_RBR_RNF216"/>
</dbReference>
<comment type="pathway">
    <text evidence="1">Protein modification; protein ubiquitination.</text>
</comment>
<evidence type="ECO:0000259" key="9">
    <source>
        <dbReference type="PROSITE" id="PS51873"/>
    </source>
</evidence>
<dbReference type="OrthoDB" id="10009520at2759"/>
<sequence>MEVIDIPSSPEPLPVVSRITRSQSRQPVTPQKRRALPTPARRVAEEIIEISDSDSESAPTLVPLTKKRPVVYAQQLSRQNPELSFSHGPVIVAPPTNLLKAAAPTAGSSQNGRVAATPLFYPDDEDSEVQELPTRNQELENPPAPVLPPLPHPEVLPPVLPPLPHPEPLEPPAPAADPTDACVARVLEIVPDVQPAHVLRLVDQFLHHPDNAGQNVLELALHYLFENPGYPKVDTKGKRKRTEDDEEGSARGQPIPKIDYGAKDREYKGGLYYFELSLEQLMVDFPYIPKPYLRTRLLENRFYAPTHLIVAREEKQDPPPYIRKSVPSRVSGKGKAKLDAEFEAERQWLLEQHDVHIPADGARLEPSNDDECDECEDGIECGCCFASYPFDKMVQCPEAHLFCKSCMSSYASNLLGEHNPNIVCMDQSGCKLLFPQSELERFLTPKLLELYHRVTQRKDIEAAGLENLEECPFCDYKCVIENEMEKLFRCENVDCGAVSCRGCKKPDHLPKSCKEVESDKHLDVQHVVEEAMTRALMRNCPKCQKAFIKEHGCNKMTCPNCHTVSCYICRKVINGYEHFGNQTPHGRRTDKTKCSLWDPVEQRHAKEVQDAAKKAMEELKRDHPEVDPSNIKIDVPVAGPAQPMPNLNQPQPPVNLAWGRPALPNYGAVPAYGAGPAADMGGVQAFRRQAEERMLEQARQRVLLEERHHARFRLEQAAWRERAMANLERARRDMFMAMPMPQLPPMPPLPPIPQVQPLRQQPILHAPPMPRLPPVPRRVAARRRSRRN</sequence>
<evidence type="ECO:0000313" key="11">
    <source>
        <dbReference type="Proteomes" id="UP000183567"/>
    </source>
</evidence>
<keyword evidence="7" id="KW-0862">Zinc</keyword>
<dbReference type="PANTHER" id="PTHR22770:SF47">
    <property type="entry name" value="E3 UBIQUITIN-PROTEIN LIGASE RNF216"/>
    <property type="match status" value="1"/>
</dbReference>
<evidence type="ECO:0000256" key="2">
    <source>
        <dbReference type="ARBA" id="ARBA00022679"/>
    </source>
</evidence>
<feature type="compositionally biased region" description="Polar residues" evidence="8">
    <location>
        <begin position="19"/>
        <end position="29"/>
    </location>
</feature>
<dbReference type="InterPro" id="IPR047544">
    <property type="entry name" value="RING-HC_RBR_RNF216"/>
</dbReference>
<dbReference type="InterPro" id="IPR051628">
    <property type="entry name" value="LUBAC_E3_Ligases"/>
</dbReference>
<dbReference type="Pfam" id="PF26191">
    <property type="entry name" value="RING-HC_RBR_RNF216"/>
    <property type="match status" value="1"/>
</dbReference>
<dbReference type="SMART" id="SM00647">
    <property type="entry name" value="IBR"/>
    <property type="match status" value="2"/>
</dbReference>
<name>A0A1J8R1X5_9AGAM</name>
<evidence type="ECO:0000256" key="7">
    <source>
        <dbReference type="ARBA" id="ARBA00022833"/>
    </source>
</evidence>
<dbReference type="InterPro" id="IPR002867">
    <property type="entry name" value="IBR_dom"/>
</dbReference>
<dbReference type="CDD" id="cd20339">
    <property type="entry name" value="BRcat_RBR_RNF216"/>
    <property type="match status" value="1"/>
</dbReference>
<dbReference type="InterPro" id="IPR044066">
    <property type="entry name" value="TRIAD_supradom"/>
</dbReference>
<keyword evidence="2" id="KW-0808">Transferase</keyword>
<keyword evidence="11" id="KW-1185">Reference proteome</keyword>
<feature type="region of interest" description="Disordered" evidence="8">
    <location>
        <begin position="745"/>
        <end position="788"/>
    </location>
</feature>
<protein>
    <recommendedName>
        <fullName evidence="9">RING-type domain-containing protein</fullName>
    </recommendedName>
</protein>
<feature type="compositionally biased region" description="Pro residues" evidence="8">
    <location>
        <begin position="765"/>
        <end position="776"/>
    </location>
</feature>
<dbReference type="AlphaFoldDB" id="A0A1J8R1X5"/>
<evidence type="ECO:0000256" key="1">
    <source>
        <dbReference type="ARBA" id="ARBA00004906"/>
    </source>
</evidence>
<dbReference type="STRING" id="180088.A0A1J8R1X5"/>
<keyword evidence="6" id="KW-0833">Ubl conjugation pathway</keyword>
<evidence type="ECO:0000256" key="8">
    <source>
        <dbReference type="SAM" id="MobiDB-lite"/>
    </source>
</evidence>
<keyword evidence="5" id="KW-0863">Zinc-finger</keyword>
<dbReference type="Proteomes" id="UP000183567">
    <property type="component" value="Unassembled WGS sequence"/>
</dbReference>
<dbReference type="EMBL" id="LVVM01002901">
    <property type="protein sequence ID" value="OJA15762.1"/>
    <property type="molecule type" value="Genomic_DNA"/>
</dbReference>
<dbReference type="CDD" id="cd16630">
    <property type="entry name" value="RING-HC_RBR_RNF216"/>
    <property type="match status" value="1"/>
</dbReference>
<reference evidence="10 11" key="1">
    <citation type="submission" date="2016-03" db="EMBL/GenBank/DDBJ databases">
        <title>Comparative genomics of the ectomycorrhizal sister species Rhizopogon vinicolor and Rhizopogon vesiculosus (Basidiomycota: Boletales) reveals a divergence of the mating type B locus.</title>
        <authorList>
            <person name="Mujic A.B."/>
            <person name="Kuo A."/>
            <person name="Tritt A."/>
            <person name="Lipzen A."/>
            <person name="Chen C."/>
            <person name="Johnson J."/>
            <person name="Sharma A."/>
            <person name="Barry K."/>
            <person name="Grigoriev I.V."/>
            <person name="Spatafora J.W."/>
        </authorList>
    </citation>
    <scope>NUCLEOTIDE SEQUENCE [LARGE SCALE GENOMIC DNA]</scope>
    <source>
        <strain evidence="10 11">AM-OR11-056</strain>
    </source>
</reference>
<organism evidence="10 11">
    <name type="scientific">Rhizopogon vesiculosus</name>
    <dbReference type="NCBI Taxonomy" id="180088"/>
    <lineage>
        <taxon>Eukaryota</taxon>
        <taxon>Fungi</taxon>
        <taxon>Dikarya</taxon>
        <taxon>Basidiomycota</taxon>
        <taxon>Agaricomycotina</taxon>
        <taxon>Agaricomycetes</taxon>
        <taxon>Agaricomycetidae</taxon>
        <taxon>Boletales</taxon>
        <taxon>Suillineae</taxon>
        <taxon>Rhizopogonaceae</taxon>
        <taxon>Rhizopogon</taxon>
    </lineage>
</organism>
<dbReference type="CDD" id="cd20353">
    <property type="entry name" value="Rcat_RBR_RNF216"/>
    <property type="match status" value="1"/>
</dbReference>
<feature type="region of interest" description="Disordered" evidence="8">
    <location>
        <begin position="231"/>
        <end position="260"/>
    </location>
</feature>
<feature type="domain" description="RING-type" evidence="9">
    <location>
        <begin position="377"/>
        <end position="589"/>
    </location>
</feature>
<dbReference type="Gene3D" id="1.20.120.1750">
    <property type="match status" value="1"/>
</dbReference>
<dbReference type="Pfam" id="PF26200">
    <property type="entry name" value="Rcat_RNF216"/>
    <property type="match status" value="1"/>
</dbReference>
<proteinExistence type="predicted"/>
<feature type="compositionally biased region" description="Pro residues" evidence="8">
    <location>
        <begin position="745"/>
        <end position="754"/>
    </location>
</feature>
<keyword evidence="4" id="KW-0677">Repeat</keyword>
<evidence type="ECO:0000256" key="6">
    <source>
        <dbReference type="ARBA" id="ARBA00022786"/>
    </source>
</evidence>
<evidence type="ECO:0000313" key="10">
    <source>
        <dbReference type="EMBL" id="OJA15762.1"/>
    </source>
</evidence>
<evidence type="ECO:0000256" key="3">
    <source>
        <dbReference type="ARBA" id="ARBA00022723"/>
    </source>
</evidence>
<accession>A0A1J8R1X5</accession>
<feature type="compositionally biased region" description="Pro residues" evidence="8">
    <location>
        <begin position="142"/>
        <end position="175"/>
    </location>
</feature>
<feature type="region of interest" description="Disordered" evidence="8">
    <location>
        <begin position="125"/>
        <end position="177"/>
    </location>
</feature>
<evidence type="ECO:0000256" key="5">
    <source>
        <dbReference type="ARBA" id="ARBA00022771"/>
    </source>
</evidence>
<comment type="caution">
    <text evidence="10">The sequence shown here is derived from an EMBL/GenBank/DDBJ whole genome shotgun (WGS) entry which is preliminary data.</text>
</comment>
<dbReference type="SUPFAM" id="SSF57850">
    <property type="entry name" value="RING/U-box"/>
    <property type="match status" value="2"/>
</dbReference>
<evidence type="ECO:0000256" key="4">
    <source>
        <dbReference type="ARBA" id="ARBA00022737"/>
    </source>
</evidence>
<gene>
    <name evidence="10" type="ORF">AZE42_05345</name>
</gene>